<evidence type="ECO:0000313" key="2">
    <source>
        <dbReference type="EMBL" id="RLL10339.1"/>
    </source>
</evidence>
<proteinExistence type="predicted"/>
<reference evidence="2 3" key="1">
    <citation type="submission" date="2018-10" db="EMBL/GenBank/DDBJ databases">
        <title>Anaerotruncus faecis sp. nov., isolated from human feces.</title>
        <authorList>
            <person name="Wang Y.-J."/>
        </authorList>
    </citation>
    <scope>NUCLEOTIDE SEQUENCE [LARGE SCALE GENOMIC DNA]</scope>
    <source>
        <strain evidence="2 3">22A2-44</strain>
    </source>
</reference>
<dbReference type="InterPro" id="IPR018768">
    <property type="entry name" value="DUF2344"/>
</dbReference>
<dbReference type="Proteomes" id="UP000276301">
    <property type="component" value="Unassembled WGS sequence"/>
</dbReference>
<name>A0A498CL75_9FIRM</name>
<dbReference type="RefSeq" id="WP_121586999.1">
    <property type="nucleotide sequence ID" value="NZ_RCHT01000014.1"/>
</dbReference>
<keyword evidence="3" id="KW-1185">Reference proteome</keyword>
<protein>
    <submittedName>
        <fullName evidence="2">DUF2344 domain-containing protein</fullName>
    </submittedName>
</protein>
<feature type="domain" description="DUF2344" evidence="1">
    <location>
        <begin position="10"/>
        <end position="191"/>
    </location>
</feature>
<accession>A0A498CL75</accession>
<dbReference type="EMBL" id="RCHT01000014">
    <property type="protein sequence ID" value="RLL10339.1"/>
    <property type="molecule type" value="Genomic_DNA"/>
</dbReference>
<evidence type="ECO:0000313" key="3">
    <source>
        <dbReference type="Proteomes" id="UP000276301"/>
    </source>
</evidence>
<evidence type="ECO:0000259" key="1">
    <source>
        <dbReference type="Pfam" id="PF10105"/>
    </source>
</evidence>
<sequence>MGNELFKMTVRVFYRKLGRIKYISHLDMVRCISRALKRSGLPVWHTLGFHPHVYLTFALPLALGYESTCESMDFRLTGELPMEEVVERLNAVLPEGVRCYRAAPAGQKPEAIAWADYEITQEFDGMTAEAAAEKFAAWRNRETVPVVKKGKKGERVIDAKPHFSVREERAAGDTLVFTMRAAAGNTLNLNPTLLLEAFAAEEGVRADWMRVVRTAVLDQDGNPFE</sequence>
<dbReference type="Pfam" id="PF10105">
    <property type="entry name" value="DUF2344"/>
    <property type="match status" value="1"/>
</dbReference>
<gene>
    <name evidence="2" type="ORF">D4A47_08765</name>
</gene>
<organism evidence="2 3">
    <name type="scientific">Anaerotruncus massiliensis</name>
    <name type="common">ex Liu et al. 2021</name>
    <dbReference type="NCBI Taxonomy" id="2321404"/>
    <lineage>
        <taxon>Bacteria</taxon>
        <taxon>Bacillati</taxon>
        <taxon>Bacillota</taxon>
        <taxon>Clostridia</taxon>
        <taxon>Eubacteriales</taxon>
        <taxon>Oscillospiraceae</taxon>
        <taxon>Anaerotruncus</taxon>
    </lineage>
</organism>
<comment type="caution">
    <text evidence="2">The sequence shown here is derived from an EMBL/GenBank/DDBJ whole genome shotgun (WGS) entry which is preliminary data.</text>
</comment>
<dbReference type="NCBIfam" id="TIGR03936">
    <property type="entry name" value="sam_1_link_chp"/>
    <property type="match status" value="1"/>
</dbReference>
<dbReference type="AlphaFoldDB" id="A0A498CL75"/>